<reference evidence="1 2" key="1">
    <citation type="submission" date="2018-05" db="EMBL/GenBank/DDBJ databases">
        <title>Reference genomes for bee gut microbiota database.</title>
        <authorList>
            <person name="Ellegaard K.M."/>
        </authorList>
    </citation>
    <scope>NUCLEOTIDE SEQUENCE [LARGE SCALE GENOMIC DNA]</scope>
    <source>
        <strain evidence="1 2">ESL0184</strain>
    </source>
</reference>
<dbReference type="RefSeq" id="WP_110445739.1">
    <property type="nucleotide sequence ID" value="NZ_QGLG01000002.1"/>
</dbReference>
<proteinExistence type="predicted"/>
<dbReference type="EMBL" id="QGLG01000002">
    <property type="protein sequence ID" value="PXY84114.1"/>
    <property type="molecule type" value="Genomic_DNA"/>
</dbReference>
<sequence length="222" mass="25073">MANNLMDYLPDYYDGVYEMEAIMHAQGGVLDEMDDRQMRTLLNEFVIQTDLRGISVFEDQIGVIPELGDSLQDRQNRVLMRLLPPHPITIRYLRELFKTLKIPAEVYVIRPRREAVVEANKGEITNKQIDNVKYILNVYLPANMIYQIQIKLPDAKISDQLKIGIGILAGVHLAAPVNSDYIDSITNTKSDISNVATYGIGAWYKADALVLANTAQFESKGK</sequence>
<protein>
    <recommendedName>
        <fullName evidence="3">DUF2313 domain-containing protein</fullName>
    </recommendedName>
</protein>
<dbReference type="InterPro" id="IPR018755">
    <property type="entry name" value="Phage_Mu_Gp48"/>
</dbReference>
<gene>
    <name evidence="1" type="ORF">DK873_02825</name>
</gene>
<comment type="caution">
    <text evidence="1">The sequence shown here is derived from an EMBL/GenBank/DDBJ whole genome shotgun (WGS) entry which is preliminary data.</text>
</comment>
<dbReference type="Pfam" id="PF10076">
    <property type="entry name" value="Phage_Mu_Gp48"/>
    <property type="match status" value="1"/>
</dbReference>
<evidence type="ECO:0008006" key="3">
    <source>
        <dbReference type="Google" id="ProtNLM"/>
    </source>
</evidence>
<organism evidence="1 2">
    <name type="scientific">Lactobacillus melliventris</name>
    <dbReference type="NCBI Taxonomy" id="1218507"/>
    <lineage>
        <taxon>Bacteria</taxon>
        <taxon>Bacillati</taxon>
        <taxon>Bacillota</taxon>
        <taxon>Bacilli</taxon>
        <taxon>Lactobacillales</taxon>
        <taxon>Lactobacillaceae</taxon>
        <taxon>Lactobacillus</taxon>
    </lineage>
</organism>
<keyword evidence="2" id="KW-1185">Reference proteome</keyword>
<evidence type="ECO:0000313" key="1">
    <source>
        <dbReference type="EMBL" id="PXY84114.1"/>
    </source>
</evidence>
<accession>A0ABX5MZ22</accession>
<name>A0ABX5MZ22_9LACO</name>
<evidence type="ECO:0000313" key="2">
    <source>
        <dbReference type="Proteomes" id="UP000247698"/>
    </source>
</evidence>
<dbReference type="Proteomes" id="UP000247698">
    <property type="component" value="Unassembled WGS sequence"/>
</dbReference>